<dbReference type="PANTHER" id="PTHR42709:SF11">
    <property type="entry name" value="DEDA FAMILY PROTEIN"/>
    <property type="match status" value="1"/>
</dbReference>
<dbReference type="HOGENOM" id="CLU_098634_0_0_9"/>
<evidence type="ECO:0000256" key="1">
    <source>
        <dbReference type="ARBA" id="ARBA00010792"/>
    </source>
</evidence>
<evidence type="ECO:0000313" key="5">
    <source>
        <dbReference type="Proteomes" id="UP000005850"/>
    </source>
</evidence>
<accession>A0A075R737</accession>
<dbReference type="PANTHER" id="PTHR42709">
    <property type="entry name" value="ALKALINE PHOSPHATASE LIKE PROTEIN"/>
    <property type="match status" value="1"/>
</dbReference>
<dbReference type="Pfam" id="PF09335">
    <property type="entry name" value="VTT_dom"/>
    <property type="match status" value="1"/>
</dbReference>
<feature type="transmembrane region" description="Helical" evidence="2">
    <location>
        <begin position="99"/>
        <end position="121"/>
    </location>
</feature>
<feature type="transmembrane region" description="Helical" evidence="2">
    <location>
        <begin position="128"/>
        <end position="150"/>
    </location>
</feature>
<evidence type="ECO:0000313" key="4">
    <source>
        <dbReference type="EMBL" id="AIG25400.1"/>
    </source>
</evidence>
<dbReference type="Proteomes" id="UP000005850">
    <property type="component" value="Chromosome"/>
</dbReference>
<keyword evidence="2" id="KW-0812">Transmembrane</keyword>
<dbReference type="EMBL" id="CP007806">
    <property type="protein sequence ID" value="AIG25400.1"/>
    <property type="molecule type" value="Genomic_DNA"/>
</dbReference>
<feature type="domain" description="VTT" evidence="3">
    <location>
        <begin position="50"/>
        <end position="146"/>
    </location>
</feature>
<evidence type="ECO:0000256" key="2">
    <source>
        <dbReference type="SAM" id="Phobius"/>
    </source>
</evidence>
<dbReference type="InterPro" id="IPR051311">
    <property type="entry name" value="DedA_domain"/>
</dbReference>
<comment type="similarity">
    <text evidence="1">Belongs to the DedA family.</text>
</comment>
<dbReference type="RefSeq" id="WP_003335069.1">
    <property type="nucleotide sequence ID" value="NZ_CP007806.1"/>
</dbReference>
<name>A0A075R737_BRELA</name>
<keyword evidence="5" id="KW-1185">Reference proteome</keyword>
<organism evidence="4 5">
    <name type="scientific">Brevibacillus laterosporus LMG 15441</name>
    <dbReference type="NCBI Taxonomy" id="1042163"/>
    <lineage>
        <taxon>Bacteria</taxon>
        <taxon>Bacillati</taxon>
        <taxon>Bacillota</taxon>
        <taxon>Bacilli</taxon>
        <taxon>Bacillales</taxon>
        <taxon>Paenibacillaceae</taxon>
        <taxon>Brevibacillus</taxon>
    </lineage>
</organism>
<feature type="transmembrane region" description="Helical" evidence="2">
    <location>
        <begin position="12"/>
        <end position="35"/>
    </location>
</feature>
<dbReference type="KEGG" id="blr:BRLA_c010600"/>
<feature type="transmembrane region" description="Helical" evidence="2">
    <location>
        <begin position="162"/>
        <end position="181"/>
    </location>
</feature>
<protein>
    <submittedName>
        <fullName evidence="4">Putative membrane protein</fullName>
    </submittedName>
</protein>
<sequence length="191" mass="21397">MLDQINEIFQQYGAWGLFTLSFLDSIILPFPPFFLQIAMSLLEPSLAIEYALFAFIGSLLGAPCGFILGKLFGKPLMDKIVPEKWISLATEQMTKNGDAAIIIGSFTPIPFKVFTILSGVLGFSFKKLMVYAVIGRGFKFFLIGLIFHLYGKQAKLLIDEYMDVSLLIVAVLLAVGWLIFMQIRKRRAAKK</sequence>
<dbReference type="eggNOG" id="COG1238">
    <property type="taxonomic scope" value="Bacteria"/>
</dbReference>
<proteinExistence type="inferred from homology"/>
<reference evidence="4 5" key="1">
    <citation type="journal article" date="2011" name="J. Bacteriol.">
        <title>Genome sequence of Brevibacillus laterosporus LMG 15441, a pathogen of invertebrates.</title>
        <authorList>
            <person name="Djukic M."/>
            <person name="Poehlein A."/>
            <person name="Thurmer A."/>
            <person name="Daniel R."/>
        </authorList>
    </citation>
    <scope>NUCLEOTIDE SEQUENCE [LARGE SCALE GENOMIC DNA]</scope>
    <source>
        <strain evidence="4 5">LMG 15441</strain>
    </source>
</reference>
<dbReference type="GO" id="GO:0005886">
    <property type="term" value="C:plasma membrane"/>
    <property type="evidence" value="ECO:0007669"/>
    <property type="project" value="TreeGrafter"/>
</dbReference>
<dbReference type="AlphaFoldDB" id="A0A075R737"/>
<keyword evidence="2" id="KW-0472">Membrane</keyword>
<evidence type="ECO:0000259" key="3">
    <source>
        <dbReference type="Pfam" id="PF09335"/>
    </source>
</evidence>
<gene>
    <name evidence="4" type="ORF">BRLA_c010600</name>
</gene>
<dbReference type="InterPro" id="IPR032816">
    <property type="entry name" value="VTT_dom"/>
</dbReference>
<feature type="transmembrane region" description="Helical" evidence="2">
    <location>
        <begin position="47"/>
        <end position="68"/>
    </location>
</feature>
<keyword evidence="2" id="KW-1133">Transmembrane helix</keyword>